<feature type="transmembrane region" description="Helical" evidence="6">
    <location>
        <begin position="265"/>
        <end position="288"/>
    </location>
</feature>
<name>A0ABR0JUX6_9EURO</name>
<comment type="caution">
    <text evidence="7">The sequence shown here is derived from an EMBL/GenBank/DDBJ whole genome shotgun (WGS) entry which is preliminary data.</text>
</comment>
<feature type="transmembrane region" description="Helical" evidence="6">
    <location>
        <begin position="232"/>
        <end position="253"/>
    </location>
</feature>
<dbReference type="InterPro" id="IPR000276">
    <property type="entry name" value="GPCR_Rhodpsn"/>
</dbReference>
<dbReference type="SUPFAM" id="SSF81321">
    <property type="entry name" value="Family A G protein-coupled receptor-like"/>
    <property type="match status" value="1"/>
</dbReference>
<evidence type="ECO:0000256" key="1">
    <source>
        <dbReference type="ARBA" id="ARBA00004141"/>
    </source>
</evidence>
<keyword evidence="2 6" id="KW-0812">Transmembrane</keyword>
<feature type="transmembrane region" description="Helical" evidence="6">
    <location>
        <begin position="141"/>
        <end position="161"/>
    </location>
</feature>
<feature type="transmembrane region" description="Helical" evidence="6">
    <location>
        <begin position="65"/>
        <end position="86"/>
    </location>
</feature>
<keyword evidence="3 6" id="KW-1133">Transmembrane helix</keyword>
<evidence type="ECO:0000313" key="7">
    <source>
        <dbReference type="EMBL" id="KAK5070688.1"/>
    </source>
</evidence>
<gene>
    <name evidence="7" type="ORF">LTR24_010610</name>
</gene>
<keyword evidence="8" id="KW-1185">Reference proteome</keyword>
<dbReference type="PANTHER" id="PTHR23112:SF37">
    <property type="entry name" value="G PROTEIN-COUPLED RECEPTOR GPR1"/>
    <property type="match status" value="1"/>
</dbReference>
<reference evidence="7 8" key="1">
    <citation type="submission" date="2023-08" db="EMBL/GenBank/DDBJ databases">
        <title>Black Yeasts Isolated from many extreme environments.</title>
        <authorList>
            <person name="Coleine C."/>
            <person name="Stajich J.E."/>
            <person name="Selbmann L."/>
        </authorList>
    </citation>
    <scope>NUCLEOTIDE SEQUENCE [LARGE SCALE GENOMIC DNA]</scope>
    <source>
        <strain evidence="7 8">CCFEE 5885</strain>
    </source>
</reference>
<sequence>MGASHSVSLSSTLDPLPSTLQRGLPVVAFFGLLSLATSGFLFLFLTVRLAGWWRKGQLRQGANQFFILIYNLLLADIQQATAFALSTVWVAKNKIEVGTTTCWANGWFVSVGDLASGVFIFSIALHTFVAVVKGGTVSDRAFYLWLLGCWAFVYAMAIVTVRRHTDVYVRAGAWCWVDQRFENDRLWLHYVWIFIAMFGTVVIYALIYLSIYSRLTISSAENRAELTSTKRAAKWMIIYPIVYIVCTLPLAGGRMAAMTGIQVPYWYYCLAGAAITSCGWLDVLLYALTRRVLIFSKEPPPITDYGLNTFGWWQGSTFYGTTTTIEGPLSHGNFSSRHRGSKLSSSALRPLRKRNSDEDYFAAPPEGVITAKTTVEVTSGPVHGYARYAGSEASVMELEDKGATSPSMMTK</sequence>
<evidence type="ECO:0000313" key="8">
    <source>
        <dbReference type="Proteomes" id="UP001345013"/>
    </source>
</evidence>
<accession>A0ABR0JUX6</accession>
<evidence type="ECO:0000256" key="3">
    <source>
        <dbReference type="ARBA" id="ARBA00022989"/>
    </source>
</evidence>
<protein>
    <recommendedName>
        <fullName evidence="9">G-protein coupled receptors family 1 profile domain-containing protein</fullName>
    </recommendedName>
</protein>
<comment type="subcellular location">
    <subcellularLocation>
        <location evidence="1">Membrane</location>
        <topology evidence="1">Multi-pass membrane protein</topology>
    </subcellularLocation>
</comment>
<evidence type="ECO:0008006" key="9">
    <source>
        <dbReference type="Google" id="ProtNLM"/>
    </source>
</evidence>
<feature type="transmembrane region" description="Helical" evidence="6">
    <location>
        <begin position="106"/>
        <end position="129"/>
    </location>
</feature>
<dbReference type="EMBL" id="JAVRRG010000384">
    <property type="protein sequence ID" value="KAK5070688.1"/>
    <property type="molecule type" value="Genomic_DNA"/>
</dbReference>
<keyword evidence="4 6" id="KW-0472">Membrane</keyword>
<dbReference type="PANTHER" id="PTHR23112">
    <property type="entry name" value="G PROTEIN-COUPLED RECEPTOR 157-RELATED"/>
    <property type="match status" value="1"/>
</dbReference>
<evidence type="ECO:0000256" key="2">
    <source>
        <dbReference type="ARBA" id="ARBA00022692"/>
    </source>
</evidence>
<proteinExistence type="predicted"/>
<feature type="transmembrane region" description="Helical" evidence="6">
    <location>
        <begin position="190"/>
        <end position="211"/>
    </location>
</feature>
<dbReference type="Pfam" id="PF00001">
    <property type="entry name" value="7tm_1"/>
    <property type="match status" value="1"/>
</dbReference>
<dbReference type="Gene3D" id="1.20.1070.10">
    <property type="entry name" value="Rhodopsin 7-helix transmembrane proteins"/>
    <property type="match status" value="1"/>
</dbReference>
<organism evidence="7 8">
    <name type="scientific">Lithohypha guttulata</name>
    <dbReference type="NCBI Taxonomy" id="1690604"/>
    <lineage>
        <taxon>Eukaryota</taxon>
        <taxon>Fungi</taxon>
        <taxon>Dikarya</taxon>
        <taxon>Ascomycota</taxon>
        <taxon>Pezizomycotina</taxon>
        <taxon>Eurotiomycetes</taxon>
        <taxon>Chaetothyriomycetidae</taxon>
        <taxon>Chaetothyriales</taxon>
        <taxon>Trichomeriaceae</taxon>
        <taxon>Lithohypha</taxon>
    </lineage>
</organism>
<dbReference type="Proteomes" id="UP001345013">
    <property type="component" value="Unassembled WGS sequence"/>
</dbReference>
<evidence type="ECO:0000256" key="6">
    <source>
        <dbReference type="SAM" id="Phobius"/>
    </source>
</evidence>
<evidence type="ECO:0000256" key="5">
    <source>
        <dbReference type="SAM" id="MobiDB-lite"/>
    </source>
</evidence>
<evidence type="ECO:0000256" key="4">
    <source>
        <dbReference type="ARBA" id="ARBA00023136"/>
    </source>
</evidence>
<feature type="region of interest" description="Disordered" evidence="5">
    <location>
        <begin position="331"/>
        <end position="350"/>
    </location>
</feature>
<feature type="transmembrane region" description="Helical" evidence="6">
    <location>
        <begin position="23"/>
        <end position="45"/>
    </location>
</feature>